<proteinExistence type="predicted"/>
<dbReference type="AlphaFoldDB" id="D2QBS2"/>
<dbReference type="Proteomes" id="UP000002028">
    <property type="component" value="Chromosome"/>
</dbReference>
<reference evidence="1 2" key="1">
    <citation type="journal article" date="2010" name="Stand. Genomic Sci.">
        <title>Complete genome sequence of Spirosoma linguale type strain (1).</title>
        <authorList>
            <person name="Lail K."/>
            <person name="Sikorski J."/>
            <person name="Saunders E."/>
            <person name="Lapidus A."/>
            <person name="Glavina Del Rio T."/>
            <person name="Copeland A."/>
            <person name="Tice H."/>
            <person name="Cheng J.-F."/>
            <person name="Lucas S."/>
            <person name="Nolan M."/>
            <person name="Bruce D."/>
            <person name="Goodwin L."/>
            <person name="Pitluck S."/>
            <person name="Ivanova N."/>
            <person name="Mavromatis K."/>
            <person name="Ovchinnikova G."/>
            <person name="Pati A."/>
            <person name="Chen A."/>
            <person name="Palaniappan K."/>
            <person name="Land M."/>
            <person name="Hauser L."/>
            <person name="Chang Y.-J."/>
            <person name="Jeffries C.D."/>
            <person name="Chain P."/>
            <person name="Brettin T."/>
            <person name="Detter J.C."/>
            <person name="Schuetze A."/>
            <person name="Rohde M."/>
            <person name="Tindall B.J."/>
            <person name="Goeker M."/>
            <person name="Bristow J."/>
            <person name="Eisen J.A."/>
            <person name="Markowitz V."/>
            <person name="Hugenholtz P."/>
            <person name="Kyrpides N.C."/>
            <person name="Klenk H.-P."/>
            <person name="Chen F."/>
        </authorList>
    </citation>
    <scope>NUCLEOTIDE SEQUENCE [LARGE SCALE GENOMIC DNA]</scope>
    <source>
        <strain evidence="2">ATCC 33905 / DSM 74 / LMG 10896 / Claus 1</strain>
    </source>
</reference>
<organism evidence="1 2">
    <name type="scientific">Spirosoma linguale (strain ATCC 33905 / DSM 74 / LMG 10896 / Claus 1)</name>
    <dbReference type="NCBI Taxonomy" id="504472"/>
    <lineage>
        <taxon>Bacteria</taxon>
        <taxon>Pseudomonadati</taxon>
        <taxon>Bacteroidota</taxon>
        <taxon>Cytophagia</taxon>
        <taxon>Cytophagales</taxon>
        <taxon>Cytophagaceae</taxon>
        <taxon>Spirosoma</taxon>
    </lineage>
</organism>
<dbReference type="STRING" id="504472.Slin_1906"/>
<evidence type="ECO:0000313" key="1">
    <source>
        <dbReference type="EMBL" id="ADB37951.1"/>
    </source>
</evidence>
<protein>
    <submittedName>
        <fullName evidence="1">Uncharacterized protein</fullName>
    </submittedName>
</protein>
<dbReference type="KEGG" id="sli:Slin_1906"/>
<gene>
    <name evidence="1" type="ordered locus">Slin_1906</name>
</gene>
<accession>D2QBS2</accession>
<sequence length="41" mass="4982">MVGGFIDINVYETANKLFNYDLRFLFINTYLNKDHHIHHTR</sequence>
<evidence type="ECO:0000313" key="2">
    <source>
        <dbReference type="Proteomes" id="UP000002028"/>
    </source>
</evidence>
<dbReference type="HOGENOM" id="CLU_3276856_0_0_10"/>
<dbReference type="EMBL" id="CP001769">
    <property type="protein sequence ID" value="ADB37951.1"/>
    <property type="molecule type" value="Genomic_DNA"/>
</dbReference>
<keyword evidence="2" id="KW-1185">Reference proteome</keyword>
<name>D2QBS2_SPILD</name>